<evidence type="ECO:0000313" key="1">
    <source>
        <dbReference type="EMBL" id="KAJ8914536.1"/>
    </source>
</evidence>
<proteinExistence type="predicted"/>
<dbReference type="EMBL" id="JANEYG010000070">
    <property type="protein sequence ID" value="KAJ8914536.1"/>
    <property type="molecule type" value="Genomic_DNA"/>
</dbReference>
<dbReference type="AlphaFoldDB" id="A0AAV8VJM5"/>
<protein>
    <recommendedName>
        <fullName evidence="3">DNA-directed RNA polymerase</fullName>
    </recommendedName>
</protein>
<evidence type="ECO:0008006" key="3">
    <source>
        <dbReference type="Google" id="ProtNLM"/>
    </source>
</evidence>
<comment type="caution">
    <text evidence="1">The sequence shown here is derived from an EMBL/GenBank/DDBJ whole genome shotgun (WGS) entry which is preliminary data.</text>
</comment>
<name>A0AAV8VJM5_9CUCU</name>
<dbReference type="Proteomes" id="UP001159042">
    <property type="component" value="Unassembled WGS sequence"/>
</dbReference>
<evidence type="ECO:0000313" key="2">
    <source>
        <dbReference type="Proteomes" id="UP001159042"/>
    </source>
</evidence>
<organism evidence="1 2">
    <name type="scientific">Exocentrus adspersus</name>
    <dbReference type="NCBI Taxonomy" id="1586481"/>
    <lineage>
        <taxon>Eukaryota</taxon>
        <taxon>Metazoa</taxon>
        <taxon>Ecdysozoa</taxon>
        <taxon>Arthropoda</taxon>
        <taxon>Hexapoda</taxon>
        <taxon>Insecta</taxon>
        <taxon>Pterygota</taxon>
        <taxon>Neoptera</taxon>
        <taxon>Endopterygota</taxon>
        <taxon>Coleoptera</taxon>
        <taxon>Polyphaga</taxon>
        <taxon>Cucujiformia</taxon>
        <taxon>Chrysomeloidea</taxon>
        <taxon>Cerambycidae</taxon>
        <taxon>Lamiinae</taxon>
        <taxon>Acanthocinini</taxon>
        <taxon>Exocentrus</taxon>
    </lineage>
</organism>
<keyword evidence="2" id="KW-1185">Reference proteome</keyword>
<reference evidence="1 2" key="1">
    <citation type="journal article" date="2023" name="Insect Mol. Biol.">
        <title>Genome sequencing provides insights into the evolution of gene families encoding plant cell wall-degrading enzymes in longhorned beetles.</title>
        <authorList>
            <person name="Shin N.R."/>
            <person name="Okamura Y."/>
            <person name="Kirsch R."/>
            <person name="Pauchet Y."/>
        </authorList>
    </citation>
    <scope>NUCLEOTIDE SEQUENCE [LARGE SCALE GENOMIC DNA]</scope>
    <source>
        <strain evidence="1">EAD_L_NR</strain>
    </source>
</reference>
<sequence>MMIDRGRTFGSDVKETCFKAEETYAQHQGAQTKNGKVMAQVANSVLLYGAPILSGAMRIGRHRGEAGKSPQIIGSVRIARFPERHPK</sequence>
<accession>A0AAV8VJM5</accession>
<gene>
    <name evidence="1" type="ORF">NQ315_002809</name>
</gene>